<feature type="domain" description="HTH arsR-type" evidence="4">
    <location>
        <begin position="6"/>
        <end position="99"/>
    </location>
</feature>
<dbReference type="Proteomes" id="UP000541109">
    <property type="component" value="Unassembled WGS sequence"/>
</dbReference>
<dbReference type="InterPro" id="IPR036390">
    <property type="entry name" value="WH_DNA-bd_sf"/>
</dbReference>
<evidence type="ECO:0000256" key="3">
    <source>
        <dbReference type="ARBA" id="ARBA00023163"/>
    </source>
</evidence>
<evidence type="ECO:0000259" key="4">
    <source>
        <dbReference type="PROSITE" id="PS50987"/>
    </source>
</evidence>
<dbReference type="Pfam" id="PF01022">
    <property type="entry name" value="HTH_5"/>
    <property type="match status" value="1"/>
</dbReference>
<dbReference type="InterPro" id="IPR001845">
    <property type="entry name" value="HTH_ArsR_DNA-bd_dom"/>
</dbReference>
<dbReference type="GO" id="GO:0003677">
    <property type="term" value="F:DNA binding"/>
    <property type="evidence" value="ECO:0007669"/>
    <property type="project" value="UniProtKB-KW"/>
</dbReference>
<gene>
    <name evidence="5" type="ORF">H2509_17290</name>
</gene>
<keyword evidence="2" id="KW-0238">DNA-binding</keyword>
<reference evidence="5 6" key="1">
    <citation type="submission" date="2020-07" db="EMBL/GenBank/DDBJ databases">
        <title>Stappia sp., F7233, whole genome shotgun sequencing project.</title>
        <authorList>
            <person name="Jiang S."/>
            <person name="Liu Z.W."/>
            <person name="Du Z.J."/>
        </authorList>
    </citation>
    <scope>NUCLEOTIDE SEQUENCE [LARGE SCALE GENOMIC DNA]</scope>
    <source>
        <strain evidence="5 6">F7233</strain>
    </source>
</reference>
<dbReference type="PANTHER" id="PTHR43132:SF2">
    <property type="entry name" value="ARSENICAL RESISTANCE OPERON REPRESSOR ARSR-RELATED"/>
    <property type="match status" value="1"/>
</dbReference>
<accession>A0A839AIZ0</accession>
<organism evidence="5 6">
    <name type="scientific">Stappia albiluteola</name>
    <dbReference type="NCBI Taxonomy" id="2758565"/>
    <lineage>
        <taxon>Bacteria</taxon>
        <taxon>Pseudomonadati</taxon>
        <taxon>Pseudomonadota</taxon>
        <taxon>Alphaproteobacteria</taxon>
        <taxon>Hyphomicrobiales</taxon>
        <taxon>Stappiaceae</taxon>
        <taxon>Stappia</taxon>
    </lineage>
</organism>
<keyword evidence="6" id="KW-1185">Reference proteome</keyword>
<sequence length="105" mass="11561">MNIHELENKAEMAAGLLTSMANAKRLLVLCQLLDREVPVGELAERVGLSQSALSQHLAKLRAKGLVATRRDGQTIYYRLASPEAHAVLESLHAIFCPREIEVVES</sequence>
<keyword evidence="1" id="KW-0805">Transcription regulation</keyword>
<dbReference type="PANTHER" id="PTHR43132">
    <property type="entry name" value="ARSENICAL RESISTANCE OPERON REPRESSOR ARSR-RELATED"/>
    <property type="match status" value="1"/>
</dbReference>
<dbReference type="AlphaFoldDB" id="A0A839AIZ0"/>
<dbReference type="NCBIfam" id="NF033788">
    <property type="entry name" value="HTH_metalloreg"/>
    <property type="match status" value="1"/>
</dbReference>
<dbReference type="SMART" id="SM00418">
    <property type="entry name" value="HTH_ARSR"/>
    <property type="match status" value="1"/>
</dbReference>
<dbReference type="CDD" id="cd00090">
    <property type="entry name" value="HTH_ARSR"/>
    <property type="match status" value="1"/>
</dbReference>
<dbReference type="SUPFAM" id="SSF46785">
    <property type="entry name" value="Winged helix' DNA-binding domain"/>
    <property type="match status" value="1"/>
</dbReference>
<comment type="caution">
    <text evidence="5">The sequence shown here is derived from an EMBL/GenBank/DDBJ whole genome shotgun (WGS) entry which is preliminary data.</text>
</comment>
<evidence type="ECO:0000313" key="6">
    <source>
        <dbReference type="Proteomes" id="UP000541109"/>
    </source>
</evidence>
<dbReference type="InterPro" id="IPR011991">
    <property type="entry name" value="ArsR-like_HTH"/>
</dbReference>
<dbReference type="InterPro" id="IPR036388">
    <property type="entry name" value="WH-like_DNA-bd_sf"/>
</dbReference>
<dbReference type="InterPro" id="IPR051011">
    <property type="entry name" value="Metal_resp_trans_reg"/>
</dbReference>
<evidence type="ECO:0000256" key="1">
    <source>
        <dbReference type="ARBA" id="ARBA00023015"/>
    </source>
</evidence>
<name>A0A839AIZ0_9HYPH</name>
<keyword evidence="3" id="KW-0804">Transcription</keyword>
<dbReference type="PROSITE" id="PS50987">
    <property type="entry name" value="HTH_ARSR_2"/>
    <property type="match status" value="1"/>
</dbReference>
<protein>
    <submittedName>
        <fullName evidence="5">Winged helix-turn-helix transcriptional regulator</fullName>
    </submittedName>
</protein>
<dbReference type="EMBL" id="JACFXV010000064">
    <property type="protein sequence ID" value="MBA5778884.1"/>
    <property type="molecule type" value="Genomic_DNA"/>
</dbReference>
<dbReference type="GO" id="GO:0003700">
    <property type="term" value="F:DNA-binding transcription factor activity"/>
    <property type="evidence" value="ECO:0007669"/>
    <property type="project" value="InterPro"/>
</dbReference>
<evidence type="ECO:0000313" key="5">
    <source>
        <dbReference type="EMBL" id="MBA5778884.1"/>
    </source>
</evidence>
<dbReference type="Gene3D" id="1.10.10.10">
    <property type="entry name" value="Winged helix-like DNA-binding domain superfamily/Winged helix DNA-binding domain"/>
    <property type="match status" value="1"/>
</dbReference>
<dbReference type="PRINTS" id="PR00778">
    <property type="entry name" value="HTHARSR"/>
</dbReference>
<proteinExistence type="predicted"/>
<evidence type="ECO:0000256" key="2">
    <source>
        <dbReference type="ARBA" id="ARBA00023125"/>
    </source>
</evidence>